<keyword evidence="8" id="KW-0542">Nucleomorph</keyword>
<dbReference type="EMBL" id="CP002173">
    <property type="protein sequence ID" value="AEA38835.1"/>
    <property type="molecule type" value="Genomic_DNA"/>
</dbReference>
<gene>
    <name evidence="8" type="primary">pab2</name>
    <name evidence="8" type="ORF">CPARA_2gp177</name>
</gene>
<keyword evidence="3 6" id="KW-0694">RNA-binding</keyword>
<dbReference type="AlphaFoldDB" id="F2HHN9"/>
<protein>
    <submittedName>
        <fullName evidence="8">Polyadenylate binding protein</fullName>
    </submittedName>
</protein>
<dbReference type="Gene3D" id="3.30.70.330">
    <property type="match status" value="2"/>
</dbReference>
<dbReference type="PANTHER" id="PTHR48028:SF4">
    <property type="entry name" value="SC35-LIKE SPLICING FACTOR"/>
    <property type="match status" value="1"/>
</dbReference>
<evidence type="ECO:0000256" key="4">
    <source>
        <dbReference type="ARBA" id="ARBA00023187"/>
    </source>
</evidence>
<evidence type="ECO:0000256" key="2">
    <source>
        <dbReference type="ARBA" id="ARBA00022664"/>
    </source>
</evidence>
<dbReference type="GO" id="GO:0003723">
    <property type="term" value="F:RNA binding"/>
    <property type="evidence" value="ECO:0007669"/>
    <property type="project" value="UniProtKB-UniRule"/>
</dbReference>
<organism evidence="8 9">
    <name type="scientific">Cryptomonas paramaecium</name>
    <dbReference type="NCBI Taxonomy" id="2898"/>
    <lineage>
        <taxon>Eukaryota</taxon>
        <taxon>Cryptophyceae</taxon>
        <taxon>Cryptomonadales</taxon>
        <taxon>Cryptomonadaceae</taxon>
        <taxon>Cryptomonas</taxon>
    </lineage>
</organism>
<dbReference type="PROSITE" id="PS50102">
    <property type="entry name" value="RRM"/>
    <property type="match status" value="2"/>
</dbReference>
<keyword evidence="2" id="KW-0507">mRNA processing</keyword>
<keyword evidence="4" id="KW-0508">mRNA splicing</keyword>
<dbReference type="RefSeq" id="XP_003239733.1">
    <property type="nucleotide sequence ID" value="XM_003239685.1"/>
</dbReference>
<dbReference type="InterPro" id="IPR000504">
    <property type="entry name" value="RRM_dom"/>
</dbReference>
<evidence type="ECO:0000256" key="1">
    <source>
        <dbReference type="ARBA" id="ARBA00004123"/>
    </source>
</evidence>
<evidence type="ECO:0000256" key="6">
    <source>
        <dbReference type="PROSITE-ProRule" id="PRU00176"/>
    </source>
</evidence>
<dbReference type="SMART" id="SM00360">
    <property type="entry name" value="RRM"/>
    <property type="match status" value="2"/>
</dbReference>
<dbReference type="GO" id="GO:0006397">
    <property type="term" value="P:mRNA processing"/>
    <property type="evidence" value="ECO:0007669"/>
    <property type="project" value="UniProtKB-KW"/>
</dbReference>
<keyword evidence="5" id="KW-0539">Nucleus</keyword>
<dbReference type="InterPro" id="IPR012677">
    <property type="entry name" value="Nucleotide-bd_a/b_plait_sf"/>
</dbReference>
<sequence length="410" mass="48983">MKKDLNFIKKEKNAHIQIIGNFFLYEKIKNIQTITENLFHNGKIFIRNIKIKNKPDKLISIFKNFGKVKFTKIINKSKLENFIKFLIIDFSLLEQSVKSAACLDGRIFLKKNLHIISSYKICGKHRDKNDNNFQKFKKIISKNKTIFNEPWFSFFISKITIKETLFKKLKNNHKDLNLDYLKINSRKKILSEGKLQNEIFLILRKKGLNISTFNPSLIGYKSKKTILIKNIIYEKEINLILKNFGKIEKYITLPFVKIIIIRFVEKKKAKEAYDFFKHLENQKKKISITWAPINCFCNFKENAKFEYKNSIHFKPKKNNTKLTNMYEKNNKNYKILIRNLPFRMNLLKFKKLLSYYCKIRYIRIPRKKNNETRGFAFIGFDSLKDMKKAFILIQNIHVQKRHLACCILKS</sequence>
<reference evidence="8 9" key="1">
    <citation type="journal article" date="2011" name="Genome Biol. Evol.">
        <title>Complete nucleomorph genome sequence of the nonphotosynthetic alga Cryptomonas paramecium reveals a core nucleomorph gene set.</title>
        <authorList>
            <person name="Tanifuji G."/>
            <person name="Onodera N.T."/>
            <person name="Wheeler T.J."/>
            <person name="Dlutek M."/>
            <person name="Donaher N."/>
            <person name="Archibald J.M."/>
        </authorList>
    </citation>
    <scope>NUCLEOTIDE SEQUENCE [LARGE SCALE GENOMIC DNA]</scope>
    <source>
        <strain evidence="8 9">CCAP977/2A</strain>
    </source>
</reference>
<dbReference type="GeneID" id="10447237"/>
<dbReference type="InterPro" id="IPR035979">
    <property type="entry name" value="RBD_domain_sf"/>
</dbReference>
<name>F2HHN9_9CRYP</name>
<dbReference type="PANTHER" id="PTHR48028">
    <property type="entry name" value="GLYCINE-RICH RNA-BINDING PROTEIN RZ1A"/>
    <property type="match status" value="1"/>
</dbReference>
<dbReference type="Pfam" id="PF00076">
    <property type="entry name" value="RRM_1"/>
    <property type="match status" value="1"/>
</dbReference>
<evidence type="ECO:0000313" key="8">
    <source>
        <dbReference type="EMBL" id="AEA38835.1"/>
    </source>
</evidence>
<accession>F2HHN9</accession>
<feature type="domain" description="RRM" evidence="7">
    <location>
        <begin position="42"/>
        <end position="120"/>
    </location>
</feature>
<dbReference type="SUPFAM" id="SSF54928">
    <property type="entry name" value="RNA-binding domain, RBD"/>
    <property type="match status" value="2"/>
</dbReference>
<evidence type="ECO:0000256" key="5">
    <source>
        <dbReference type="ARBA" id="ARBA00023242"/>
    </source>
</evidence>
<evidence type="ECO:0000256" key="3">
    <source>
        <dbReference type="ARBA" id="ARBA00022884"/>
    </source>
</evidence>
<dbReference type="GO" id="GO:0008380">
    <property type="term" value="P:RNA splicing"/>
    <property type="evidence" value="ECO:0007669"/>
    <property type="project" value="UniProtKB-KW"/>
</dbReference>
<comment type="subcellular location">
    <subcellularLocation>
        <location evidence="1">Nucleus</location>
    </subcellularLocation>
</comment>
<dbReference type="GO" id="GO:0005634">
    <property type="term" value="C:nucleus"/>
    <property type="evidence" value="ECO:0007669"/>
    <property type="project" value="UniProtKB-SubCell"/>
</dbReference>
<geneLocation type="nucleomorph" evidence="8"/>
<proteinExistence type="predicted"/>
<dbReference type="InterPro" id="IPR051106">
    <property type="entry name" value="RNA-bind/splicing_reg"/>
</dbReference>
<feature type="domain" description="RRM" evidence="7">
    <location>
        <begin position="333"/>
        <end position="410"/>
    </location>
</feature>
<dbReference type="Proteomes" id="UP000243423">
    <property type="component" value="Nucleomorph 2"/>
</dbReference>
<evidence type="ECO:0000313" key="9">
    <source>
        <dbReference type="Proteomes" id="UP000243423"/>
    </source>
</evidence>
<evidence type="ECO:0000259" key="7">
    <source>
        <dbReference type="PROSITE" id="PS50102"/>
    </source>
</evidence>